<feature type="compositionally biased region" description="Acidic residues" evidence="1">
    <location>
        <begin position="333"/>
        <end position="359"/>
    </location>
</feature>
<proteinExistence type="predicted"/>
<dbReference type="RefSeq" id="XP_053588578.1">
    <property type="nucleotide sequence ID" value="XM_053724384.1"/>
</dbReference>
<dbReference type="KEGG" id="crq:GCK72_003985"/>
<gene>
    <name evidence="2" type="ORF">GCK72_003985</name>
</gene>
<dbReference type="AlphaFoldDB" id="A0A6A5HAF7"/>
<evidence type="ECO:0000313" key="2">
    <source>
        <dbReference type="EMBL" id="KAF1764039.1"/>
    </source>
</evidence>
<name>A0A6A5HAF7_CAERE</name>
<reference evidence="2 3" key="1">
    <citation type="submission" date="2019-12" db="EMBL/GenBank/DDBJ databases">
        <title>Chromosome-level assembly of the Caenorhabditis remanei genome.</title>
        <authorList>
            <person name="Teterina A.A."/>
            <person name="Willis J.H."/>
            <person name="Phillips P.C."/>
        </authorList>
    </citation>
    <scope>NUCLEOTIDE SEQUENCE [LARGE SCALE GENOMIC DNA]</scope>
    <source>
        <strain evidence="2 3">PX506</strain>
        <tissue evidence="2">Whole organism</tissue>
    </source>
</reference>
<evidence type="ECO:0000313" key="3">
    <source>
        <dbReference type="Proteomes" id="UP000483820"/>
    </source>
</evidence>
<dbReference type="CTD" id="78773765"/>
<feature type="region of interest" description="Disordered" evidence="1">
    <location>
        <begin position="332"/>
        <end position="359"/>
    </location>
</feature>
<accession>A0A6A5HAF7</accession>
<dbReference type="EMBL" id="WUAV01000002">
    <property type="protein sequence ID" value="KAF1764039.1"/>
    <property type="molecule type" value="Genomic_DNA"/>
</dbReference>
<dbReference type="GeneID" id="78773765"/>
<evidence type="ECO:0000256" key="1">
    <source>
        <dbReference type="SAM" id="MobiDB-lite"/>
    </source>
</evidence>
<organism evidence="2 3">
    <name type="scientific">Caenorhabditis remanei</name>
    <name type="common">Caenorhabditis vulgaris</name>
    <dbReference type="NCBI Taxonomy" id="31234"/>
    <lineage>
        <taxon>Eukaryota</taxon>
        <taxon>Metazoa</taxon>
        <taxon>Ecdysozoa</taxon>
        <taxon>Nematoda</taxon>
        <taxon>Chromadorea</taxon>
        <taxon>Rhabditida</taxon>
        <taxon>Rhabditina</taxon>
        <taxon>Rhabditomorpha</taxon>
        <taxon>Rhabditoidea</taxon>
        <taxon>Rhabditidae</taxon>
        <taxon>Peloderinae</taxon>
        <taxon>Caenorhabditis</taxon>
    </lineage>
</organism>
<sequence>MSQTSKRMFGCIKYSRCRIQPIFLFKQEKGRTICVVEENDVNSEFAIHLTMEKWEEDVQRQFRVEETIFHVCDYQSETIGDVNPIGLLWWGVKVRLSLSSEGIVESSDRTSTRNLVLVSKTRLITRLVIIPIEALNSIIFYHFSVHCIRFSKDSEVSESLSEFVPTLPRTTLILFYISFNSSVLSDMNADDVYSVARLTVPHLAGDEKLLLLLKIIQATRREEGPILALREHLRHVMIENDLVVRINEMNEMEVIDRELLDDGDLDETIGVDLDEMIHRLERVVQIGNGNDRIENNHVAMDEDVHVGMDENVHVGMDENVHVELDEDVHVELDENETDTEENGLEQEEDNSEDSEVEGL</sequence>
<protein>
    <submittedName>
        <fullName evidence="2">Uncharacterized protein</fullName>
    </submittedName>
</protein>
<comment type="caution">
    <text evidence="2">The sequence shown here is derived from an EMBL/GenBank/DDBJ whole genome shotgun (WGS) entry which is preliminary data.</text>
</comment>
<dbReference type="Proteomes" id="UP000483820">
    <property type="component" value="Chromosome II"/>
</dbReference>